<name>A0AAV7P1T1_PLEWA</name>
<keyword evidence="2" id="KW-1185">Reference proteome</keyword>
<feature type="non-terminal residue" evidence="1">
    <location>
        <position position="127"/>
    </location>
</feature>
<comment type="caution">
    <text evidence="1">The sequence shown here is derived from an EMBL/GenBank/DDBJ whole genome shotgun (WGS) entry which is preliminary data.</text>
</comment>
<feature type="non-terminal residue" evidence="1">
    <location>
        <position position="1"/>
    </location>
</feature>
<organism evidence="1 2">
    <name type="scientific">Pleurodeles waltl</name>
    <name type="common">Iberian ribbed newt</name>
    <dbReference type="NCBI Taxonomy" id="8319"/>
    <lineage>
        <taxon>Eukaryota</taxon>
        <taxon>Metazoa</taxon>
        <taxon>Chordata</taxon>
        <taxon>Craniata</taxon>
        <taxon>Vertebrata</taxon>
        <taxon>Euteleostomi</taxon>
        <taxon>Amphibia</taxon>
        <taxon>Batrachia</taxon>
        <taxon>Caudata</taxon>
        <taxon>Salamandroidea</taxon>
        <taxon>Salamandridae</taxon>
        <taxon>Pleurodelinae</taxon>
        <taxon>Pleurodeles</taxon>
    </lineage>
</organism>
<sequence length="127" mass="13270">WWVCQSVAGSAAFSGGSVCVSGRAVSSVVGLSVGRRERCLQWWQSGREVPSVVGLSVGRGERCLQWWVCLWVGESGVFSGGSVSGSGALRCLQWWICQWVGGSPVSSVVGQGLSGVFSGESGALRCL</sequence>
<dbReference type="AlphaFoldDB" id="A0AAV7P1T1"/>
<evidence type="ECO:0000313" key="1">
    <source>
        <dbReference type="EMBL" id="KAJ1121090.1"/>
    </source>
</evidence>
<dbReference type="EMBL" id="JANPWB010000012">
    <property type="protein sequence ID" value="KAJ1121090.1"/>
    <property type="molecule type" value="Genomic_DNA"/>
</dbReference>
<accession>A0AAV7P1T1</accession>
<reference evidence="1" key="1">
    <citation type="journal article" date="2022" name="bioRxiv">
        <title>Sequencing and chromosome-scale assembly of the giantPleurodeles waltlgenome.</title>
        <authorList>
            <person name="Brown T."/>
            <person name="Elewa A."/>
            <person name="Iarovenko S."/>
            <person name="Subramanian E."/>
            <person name="Araus A.J."/>
            <person name="Petzold A."/>
            <person name="Susuki M."/>
            <person name="Suzuki K.-i.T."/>
            <person name="Hayashi T."/>
            <person name="Toyoda A."/>
            <person name="Oliveira C."/>
            <person name="Osipova E."/>
            <person name="Leigh N.D."/>
            <person name="Simon A."/>
            <person name="Yun M.H."/>
        </authorList>
    </citation>
    <scope>NUCLEOTIDE SEQUENCE</scope>
    <source>
        <strain evidence="1">20211129_DDA</strain>
        <tissue evidence="1">Liver</tissue>
    </source>
</reference>
<proteinExistence type="predicted"/>
<dbReference type="Proteomes" id="UP001066276">
    <property type="component" value="Chromosome 8"/>
</dbReference>
<protein>
    <submittedName>
        <fullName evidence="1">Uncharacterized protein</fullName>
    </submittedName>
</protein>
<evidence type="ECO:0000313" key="2">
    <source>
        <dbReference type="Proteomes" id="UP001066276"/>
    </source>
</evidence>
<gene>
    <name evidence="1" type="ORF">NDU88_009218</name>
</gene>